<evidence type="ECO:0000256" key="2">
    <source>
        <dbReference type="ARBA" id="ARBA00022475"/>
    </source>
</evidence>
<dbReference type="AlphaFoldDB" id="A0A0P1IUT6"/>
<name>A0A0P1IUT6_9RHOB</name>
<gene>
    <name evidence="10" type="primary">rbsA_5</name>
    <name evidence="10" type="ORF">TA5114_03179</name>
</gene>
<dbReference type="InterPro" id="IPR003439">
    <property type="entry name" value="ABC_transporter-like_ATP-bd"/>
</dbReference>
<keyword evidence="5" id="KW-0547">Nucleotide-binding</keyword>
<dbReference type="PROSITE" id="PS00211">
    <property type="entry name" value="ABC_TRANSPORTER_1"/>
    <property type="match status" value="1"/>
</dbReference>
<evidence type="ECO:0000256" key="6">
    <source>
        <dbReference type="ARBA" id="ARBA00022840"/>
    </source>
</evidence>
<evidence type="ECO:0000313" key="10">
    <source>
        <dbReference type="EMBL" id="CUK27351.1"/>
    </source>
</evidence>
<sequence>MQKLELISLQKRYGDTLALKRADVTAKAGEVVAICGENGAGKSTLMSLLAGSRQPTAGEIKIDGKPVAIDSPHTAFDLGIRTVYQELSLLPDVSVAENLYLGELPTTRFGTIDWVRLHREASEHLEDLGLTGIDVRKMTGSYPVAIQQMIEIARAIQFEPKLLILDEPTGVLTQTESDLLFKQIDRLRDQGTIIFYISHRLEEVLELADRLIVLKDGETVDQFFRGDCSKDRLIHSMVGRSFEAIFPQRGASEDQEMLAVRDLHAPGVDGVSFSANRGEILGIGGLVGAGRSEVLRAIFGAAPRLAGEVLVNGHVISGKTPAAAMDAGVGFVTEERKRDGLALDTDVLENTGLASMSRVMTGPFLNGPKQKQLVREQIRDLDIRPPKLGQVLRRMSGGNQQKVILGKWLLMDGLQVLLLDEPTRGVDIATKIQIYRLIAELAADGMTVVLVSSEMPELIGLSHRILVMKDGKITGEIAGDEATEKEIFRLATEDANEDDKEQAA</sequence>
<keyword evidence="10" id="KW-0378">Hydrolase</keyword>
<accession>A0A0P1IUT6</accession>
<keyword evidence="8" id="KW-0472">Membrane</keyword>
<dbReference type="PROSITE" id="PS50893">
    <property type="entry name" value="ABC_TRANSPORTER_2"/>
    <property type="match status" value="2"/>
</dbReference>
<keyword evidence="6 10" id="KW-0067">ATP-binding</keyword>
<dbReference type="SMART" id="SM00382">
    <property type="entry name" value="AAA"/>
    <property type="match status" value="2"/>
</dbReference>
<evidence type="ECO:0000259" key="9">
    <source>
        <dbReference type="PROSITE" id="PS50893"/>
    </source>
</evidence>
<dbReference type="Pfam" id="PF00005">
    <property type="entry name" value="ABC_tran"/>
    <property type="match status" value="2"/>
</dbReference>
<organism evidence="10 11">
    <name type="scientific">Cognatishimia activa</name>
    <dbReference type="NCBI Taxonomy" id="1715691"/>
    <lineage>
        <taxon>Bacteria</taxon>
        <taxon>Pseudomonadati</taxon>
        <taxon>Pseudomonadota</taxon>
        <taxon>Alphaproteobacteria</taxon>
        <taxon>Rhodobacterales</taxon>
        <taxon>Paracoccaceae</taxon>
        <taxon>Cognatishimia</taxon>
    </lineage>
</organism>
<dbReference type="InterPro" id="IPR027417">
    <property type="entry name" value="P-loop_NTPase"/>
</dbReference>
<dbReference type="SUPFAM" id="SSF52540">
    <property type="entry name" value="P-loop containing nucleoside triphosphate hydrolases"/>
    <property type="match status" value="2"/>
</dbReference>
<evidence type="ECO:0000256" key="7">
    <source>
        <dbReference type="ARBA" id="ARBA00022967"/>
    </source>
</evidence>
<dbReference type="OrthoDB" id="9805029at2"/>
<keyword evidence="3" id="KW-0762">Sugar transport</keyword>
<reference evidence="11" key="1">
    <citation type="submission" date="2015-09" db="EMBL/GenBank/DDBJ databases">
        <authorList>
            <person name="Rodrigo-Torres Lidia"/>
            <person name="Arahal R.David."/>
        </authorList>
    </citation>
    <scope>NUCLEOTIDE SEQUENCE [LARGE SCALE GENOMIC DNA]</scope>
    <source>
        <strain evidence="11">CECT 5114</strain>
    </source>
</reference>
<keyword evidence="4" id="KW-0677">Repeat</keyword>
<protein>
    <submittedName>
        <fullName evidence="10">Ribose import ATP-binding protein RbsA</fullName>
        <ecNumber evidence="10">3.6.3.17</ecNumber>
    </submittedName>
</protein>
<dbReference type="Gene3D" id="3.40.50.300">
    <property type="entry name" value="P-loop containing nucleotide triphosphate hydrolases"/>
    <property type="match status" value="2"/>
</dbReference>
<dbReference type="InterPro" id="IPR017871">
    <property type="entry name" value="ABC_transporter-like_CS"/>
</dbReference>
<keyword evidence="11" id="KW-1185">Reference proteome</keyword>
<dbReference type="STRING" id="1715691.TA5113_00640"/>
<dbReference type="EMBL" id="CYUE01000022">
    <property type="protein sequence ID" value="CUK27351.1"/>
    <property type="molecule type" value="Genomic_DNA"/>
</dbReference>
<dbReference type="CDD" id="cd03216">
    <property type="entry name" value="ABC_Carb_Monos_I"/>
    <property type="match status" value="1"/>
</dbReference>
<evidence type="ECO:0000256" key="5">
    <source>
        <dbReference type="ARBA" id="ARBA00022741"/>
    </source>
</evidence>
<evidence type="ECO:0000256" key="3">
    <source>
        <dbReference type="ARBA" id="ARBA00022597"/>
    </source>
</evidence>
<keyword evidence="7" id="KW-1278">Translocase</keyword>
<evidence type="ECO:0000313" key="11">
    <source>
        <dbReference type="Proteomes" id="UP000051184"/>
    </source>
</evidence>
<dbReference type="InterPro" id="IPR003593">
    <property type="entry name" value="AAA+_ATPase"/>
</dbReference>
<dbReference type="CDD" id="cd03215">
    <property type="entry name" value="ABC_Carb_Monos_II"/>
    <property type="match status" value="1"/>
</dbReference>
<keyword evidence="1" id="KW-0813">Transport</keyword>
<evidence type="ECO:0000256" key="1">
    <source>
        <dbReference type="ARBA" id="ARBA00022448"/>
    </source>
</evidence>
<dbReference type="PANTHER" id="PTHR43790">
    <property type="entry name" value="CARBOHYDRATE TRANSPORT ATP-BINDING PROTEIN MG119-RELATED"/>
    <property type="match status" value="1"/>
</dbReference>
<dbReference type="GO" id="GO:0016887">
    <property type="term" value="F:ATP hydrolysis activity"/>
    <property type="evidence" value="ECO:0007669"/>
    <property type="project" value="InterPro"/>
</dbReference>
<dbReference type="Proteomes" id="UP000051184">
    <property type="component" value="Unassembled WGS sequence"/>
</dbReference>
<dbReference type="InterPro" id="IPR050107">
    <property type="entry name" value="ABC_carbohydrate_import_ATPase"/>
</dbReference>
<evidence type="ECO:0000256" key="4">
    <source>
        <dbReference type="ARBA" id="ARBA00022737"/>
    </source>
</evidence>
<feature type="domain" description="ABC transporter" evidence="9">
    <location>
        <begin position="252"/>
        <end position="495"/>
    </location>
</feature>
<proteinExistence type="predicted"/>
<keyword evidence="2" id="KW-1003">Cell membrane</keyword>
<feature type="domain" description="ABC transporter" evidence="9">
    <location>
        <begin position="4"/>
        <end position="241"/>
    </location>
</feature>
<dbReference type="RefSeq" id="WP_058316267.1">
    <property type="nucleotide sequence ID" value="NZ_CYTO01000007.1"/>
</dbReference>
<dbReference type="EC" id="3.6.3.17" evidence="10"/>
<evidence type="ECO:0000256" key="8">
    <source>
        <dbReference type="ARBA" id="ARBA00023136"/>
    </source>
</evidence>
<dbReference type="PANTHER" id="PTHR43790:SF3">
    <property type="entry name" value="D-ALLOSE IMPORT ATP-BINDING PROTEIN ALSA-RELATED"/>
    <property type="match status" value="1"/>
</dbReference>
<dbReference type="GO" id="GO:0005524">
    <property type="term" value="F:ATP binding"/>
    <property type="evidence" value="ECO:0007669"/>
    <property type="project" value="UniProtKB-KW"/>
</dbReference>